<evidence type="ECO:0000256" key="4">
    <source>
        <dbReference type="ARBA" id="ARBA00022917"/>
    </source>
</evidence>
<dbReference type="PROSITE" id="PS00938">
    <property type="entry name" value="IF3"/>
    <property type="match status" value="1"/>
</dbReference>
<gene>
    <name evidence="5" type="primary">infC</name>
    <name evidence="10" type="ORF">EHQ30_00650</name>
</gene>
<dbReference type="OrthoDB" id="9806014at2"/>
<evidence type="ECO:0000256" key="1">
    <source>
        <dbReference type="ARBA" id="ARBA00005439"/>
    </source>
</evidence>
<dbReference type="EMBL" id="RQFP01000001">
    <property type="protein sequence ID" value="TGK95188.1"/>
    <property type="molecule type" value="Genomic_DNA"/>
</dbReference>
<dbReference type="GO" id="GO:0032790">
    <property type="term" value="P:ribosome disassembly"/>
    <property type="evidence" value="ECO:0007669"/>
    <property type="project" value="TreeGrafter"/>
</dbReference>
<dbReference type="Gene3D" id="3.10.20.80">
    <property type="entry name" value="Translation initiation factor 3 (IF-3), N-terminal domain"/>
    <property type="match status" value="1"/>
</dbReference>
<evidence type="ECO:0000313" key="11">
    <source>
        <dbReference type="Proteomes" id="UP000297891"/>
    </source>
</evidence>
<dbReference type="SUPFAM" id="SSF55200">
    <property type="entry name" value="Translation initiation factor IF3, C-terminal domain"/>
    <property type="match status" value="1"/>
</dbReference>
<dbReference type="FunFam" id="3.30.110.10:FF:000001">
    <property type="entry name" value="Translation initiation factor IF-3"/>
    <property type="match status" value="1"/>
</dbReference>
<dbReference type="RefSeq" id="WP_004786692.1">
    <property type="nucleotide sequence ID" value="NZ_NPDQ01000005.1"/>
</dbReference>
<keyword evidence="11" id="KW-1185">Reference proteome</keyword>
<dbReference type="GO" id="GO:0043022">
    <property type="term" value="F:ribosome binding"/>
    <property type="evidence" value="ECO:0007669"/>
    <property type="project" value="TreeGrafter"/>
</dbReference>
<dbReference type="InterPro" id="IPR036788">
    <property type="entry name" value="T_IF-3_C_sf"/>
</dbReference>
<feature type="domain" description="Translation initiation factor 3 C-terminal" evidence="8">
    <location>
        <begin position="96"/>
        <end position="180"/>
    </location>
</feature>
<dbReference type="PANTHER" id="PTHR10938">
    <property type="entry name" value="TRANSLATION INITIATION FACTOR IF-3"/>
    <property type="match status" value="1"/>
</dbReference>
<evidence type="ECO:0000259" key="9">
    <source>
        <dbReference type="Pfam" id="PF05198"/>
    </source>
</evidence>
<dbReference type="InterPro" id="IPR019815">
    <property type="entry name" value="Translation_initiation_fac_3_C"/>
</dbReference>
<dbReference type="Gene3D" id="3.30.110.10">
    <property type="entry name" value="Translation initiation factor 3 (IF-3), C-terminal domain"/>
    <property type="match status" value="1"/>
</dbReference>
<dbReference type="GO" id="GO:0016020">
    <property type="term" value="C:membrane"/>
    <property type="evidence" value="ECO:0007669"/>
    <property type="project" value="TreeGrafter"/>
</dbReference>
<keyword evidence="2 5" id="KW-0963">Cytoplasm</keyword>
<reference evidence="10" key="1">
    <citation type="journal article" date="2019" name="PLoS Negl. Trop. Dis.">
        <title>Revisiting the worldwide diversity of Leptospira species in the environment.</title>
        <authorList>
            <person name="Vincent A.T."/>
            <person name="Schiettekatte O."/>
            <person name="Bourhy P."/>
            <person name="Veyrier F.J."/>
            <person name="Picardeau M."/>
        </authorList>
    </citation>
    <scope>NUCLEOTIDE SEQUENCE [LARGE SCALE GENOMIC DNA]</scope>
    <source>
        <strain evidence="10">201800277</strain>
    </source>
</reference>
<evidence type="ECO:0000256" key="2">
    <source>
        <dbReference type="ARBA" id="ARBA00022490"/>
    </source>
</evidence>
<dbReference type="InterPro" id="IPR019813">
    <property type="entry name" value="Translation_initiation_fac3_CS"/>
</dbReference>
<evidence type="ECO:0000256" key="5">
    <source>
        <dbReference type="HAMAP-Rule" id="MF_00080"/>
    </source>
</evidence>
<evidence type="ECO:0000256" key="3">
    <source>
        <dbReference type="ARBA" id="ARBA00022540"/>
    </source>
</evidence>
<feature type="domain" description="Translation initiation factor 3 N-terminal" evidence="9">
    <location>
        <begin position="21"/>
        <end position="89"/>
    </location>
</feature>
<name>A0A2M9Y0F4_9LEPT</name>
<dbReference type="HAMAP" id="MF_00080">
    <property type="entry name" value="IF_3"/>
    <property type="match status" value="1"/>
</dbReference>
<dbReference type="InterPro" id="IPR001288">
    <property type="entry name" value="Translation_initiation_fac_3"/>
</dbReference>
<accession>A0A2M9Y0F4</accession>
<comment type="caution">
    <text evidence="10">The sequence shown here is derived from an EMBL/GenBank/DDBJ whole genome shotgun (WGS) entry which is preliminary data.</text>
</comment>
<evidence type="ECO:0000313" key="10">
    <source>
        <dbReference type="EMBL" id="TGK95188.1"/>
    </source>
</evidence>
<evidence type="ECO:0000256" key="7">
    <source>
        <dbReference type="RuleBase" id="RU000646"/>
    </source>
</evidence>
<comment type="function">
    <text evidence="5 7">IF-3 binds to the 30S ribosomal subunit and shifts the equilibrium between 70S ribosomes and their 50S and 30S subunits in favor of the free subunits, thus enhancing the availability of 30S subunits on which protein synthesis initiation begins.</text>
</comment>
<dbReference type="PANTHER" id="PTHR10938:SF0">
    <property type="entry name" value="TRANSLATION INITIATION FACTOR IF-3, MITOCHONDRIAL"/>
    <property type="match status" value="1"/>
</dbReference>
<dbReference type="Pfam" id="PF05198">
    <property type="entry name" value="IF3_N"/>
    <property type="match status" value="1"/>
</dbReference>
<keyword evidence="4 5" id="KW-0648">Protein biosynthesis</keyword>
<dbReference type="GO" id="GO:0005829">
    <property type="term" value="C:cytosol"/>
    <property type="evidence" value="ECO:0007669"/>
    <property type="project" value="TreeGrafter"/>
</dbReference>
<keyword evidence="3 5" id="KW-0396">Initiation factor</keyword>
<dbReference type="GO" id="GO:0003743">
    <property type="term" value="F:translation initiation factor activity"/>
    <property type="evidence" value="ECO:0007669"/>
    <property type="project" value="UniProtKB-UniRule"/>
</dbReference>
<dbReference type="Proteomes" id="UP000297891">
    <property type="component" value="Unassembled WGS sequence"/>
</dbReference>
<comment type="subcellular location">
    <subcellularLocation>
        <location evidence="5 7">Cytoplasm</location>
    </subcellularLocation>
</comment>
<dbReference type="AlphaFoldDB" id="A0A2M9Y0F4"/>
<dbReference type="NCBIfam" id="TIGR00168">
    <property type="entry name" value="infC"/>
    <property type="match status" value="1"/>
</dbReference>
<dbReference type="GeneID" id="93342180"/>
<proteinExistence type="inferred from homology"/>
<dbReference type="InterPro" id="IPR019814">
    <property type="entry name" value="Translation_initiation_fac_3_N"/>
</dbReference>
<dbReference type="InterPro" id="IPR036787">
    <property type="entry name" value="T_IF-3_N_sf"/>
</dbReference>
<dbReference type="Pfam" id="PF00707">
    <property type="entry name" value="IF3_C"/>
    <property type="match status" value="1"/>
</dbReference>
<evidence type="ECO:0000259" key="8">
    <source>
        <dbReference type="Pfam" id="PF00707"/>
    </source>
</evidence>
<protein>
    <recommendedName>
        <fullName evidence="5 6">Translation initiation factor IF-3</fullName>
    </recommendedName>
</protein>
<comment type="similarity">
    <text evidence="1 5 7">Belongs to the IF-3 family.</text>
</comment>
<comment type="subunit">
    <text evidence="5 7">Monomer.</text>
</comment>
<dbReference type="SUPFAM" id="SSF54364">
    <property type="entry name" value="Translation initiation factor IF3, N-terminal domain"/>
    <property type="match status" value="1"/>
</dbReference>
<sequence length="187" mass="21535">MQKRPNPRGNPNQDKFAHIRINEQITNVASIRLVSDEGSDIVTLEEALRRAKEANLDLVEVSGDQDVHVCKLIDFGKYKFELLKKTKEAKKKQHVVTVKEIKIRPRIDNHDFEIKKRHALEFLQKGDKVKVTLRFRGREMVHSEIGMNIVNRFVEDLKEHASPEKMPVHDGKTIVVVMNPISEKAKG</sequence>
<evidence type="ECO:0000256" key="6">
    <source>
        <dbReference type="NCBIfam" id="TIGR00168"/>
    </source>
</evidence>
<organism evidence="10 11">
    <name type="scientific">Leptospira brenneri</name>
    <dbReference type="NCBI Taxonomy" id="2023182"/>
    <lineage>
        <taxon>Bacteria</taxon>
        <taxon>Pseudomonadati</taxon>
        <taxon>Spirochaetota</taxon>
        <taxon>Spirochaetia</taxon>
        <taxon>Leptospirales</taxon>
        <taxon>Leptospiraceae</taxon>
        <taxon>Leptospira</taxon>
    </lineage>
</organism>